<dbReference type="SUPFAM" id="SSF51658">
    <property type="entry name" value="Xylose isomerase-like"/>
    <property type="match status" value="1"/>
</dbReference>
<dbReference type="InterPro" id="IPR050312">
    <property type="entry name" value="IolE/XylAMocC-like"/>
</dbReference>
<keyword evidence="2" id="KW-0413">Isomerase</keyword>
<dbReference type="Gene3D" id="3.20.20.150">
    <property type="entry name" value="Divalent-metal-dependent TIM barrel enzymes"/>
    <property type="match status" value="1"/>
</dbReference>
<evidence type="ECO:0000313" key="3">
    <source>
        <dbReference type="Proteomes" id="UP000655830"/>
    </source>
</evidence>
<feature type="domain" description="Xylose isomerase-like TIM barrel" evidence="1">
    <location>
        <begin position="24"/>
        <end position="214"/>
    </location>
</feature>
<evidence type="ECO:0000313" key="2">
    <source>
        <dbReference type="EMBL" id="MBC8579712.1"/>
    </source>
</evidence>
<reference evidence="2" key="1">
    <citation type="submission" date="2020-08" db="EMBL/GenBank/DDBJ databases">
        <title>Genome public.</title>
        <authorList>
            <person name="Liu C."/>
            <person name="Sun Q."/>
        </authorList>
    </citation>
    <scope>NUCLEOTIDE SEQUENCE</scope>
    <source>
        <strain evidence="2">NSJ-12</strain>
    </source>
</reference>
<dbReference type="EMBL" id="JACRSY010000013">
    <property type="protein sequence ID" value="MBC8579712.1"/>
    <property type="molecule type" value="Genomic_DNA"/>
</dbReference>
<dbReference type="InterPro" id="IPR013022">
    <property type="entry name" value="Xyl_isomerase-like_TIM-brl"/>
</dbReference>
<keyword evidence="3" id="KW-1185">Reference proteome</keyword>
<accession>A0A926IDG1</accession>
<name>A0A926IDG1_9FIRM</name>
<dbReference type="InterPro" id="IPR036237">
    <property type="entry name" value="Xyl_isomerase-like_sf"/>
</dbReference>
<protein>
    <submittedName>
        <fullName evidence="2">Sugar phosphate isomerase/epimerase</fullName>
    </submittedName>
</protein>
<sequence length="253" mass="28942">MRVGAQLYTIRDYTQTEEALELSFKKLAQIGFEWIQVSGIGNIDPYKVRALADEHKLDIVITHTNPKEILEDTEAVIKKHEIYGCQHIGIGSMPQGYERDLIGIRKFIKDYTEVAKKLQARGMKLHYHNHGFEFEKFEGRLAYDVLIHETDPALWGFIPDTFWIQFAGINAAKQLIALKDRVVACHFKDLAMKGHKQIMVPVMEGNLCFDEIIAACEIAHIAYAMIEQDDCNGEDPFNCLERSFVNLRKVGVK</sequence>
<dbReference type="GO" id="GO:0016853">
    <property type="term" value="F:isomerase activity"/>
    <property type="evidence" value="ECO:0007669"/>
    <property type="project" value="UniProtKB-KW"/>
</dbReference>
<dbReference type="RefSeq" id="WP_249332667.1">
    <property type="nucleotide sequence ID" value="NZ_JACRSY010000013.1"/>
</dbReference>
<dbReference type="AlphaFoldDB" id="A0A926IDG1"/>
<gene>
    <name evidence="2" type="ORF">H8718_09235</name>
</gene>
<dbReference type="PANTHER" id="PTHR12110:SF41">
    <property type="entry name" value="INOSOSE DEHYDRATASE"/>
    <property type="match status" value="1"/>
</dbReference>
<dbReference type="Pfam" id="PF01261">
    <property type="entry name" value="AP_endonuc_2"/>
    <property type="match status" value="1"/>
</dbReference>
<comment type="caution">
    <text evidence="2">The sequence shown here is derived from an EMBL/GenBank/DDBJ whole genome shotgun (WGS) entry which is preliminary data.</text>
</comment>
<evidence type="ECO:0000259" key="1">
    <source>
        <dbReference type="Pfam" id="PF01261"/>
    </source>
</evidence>
<organism evidence="2 3">
    <name type="scientific">Zhenhengia yiwuensis</name>
    <dbReference type="NCBI Taxonomy" id="2763666"/>
    <lineage>
        <taxon>Bacteria</taxon>
        <taxon>Bacillati</taxon>
        <taxon>Bacillota</taxon>
        <taxon>Clostridia</taxon>
        <taxon>Lachnospirales</taxon>
        <taxon>Lachnospiraceae</taxon>
        <taxon>Zhenhengia</taxon>
    </lineage>
</organism>
<dbReference type="Proteomes" id="UP000655830">
    <property type="component" value="Unassembled WGS sequence"/>
</dbReference>
<dbReference type="PANTHER" id="PTHR12110">
    <property type="entry name" value="HYDROXYPYRUVATE ISOMERASE"/>
    <property type="match status" value="1"/>
</dbReference>
<proteinExistence type="predicted"/>